<feature type="compositionally biased region" description="Low complexity" evidence="1">
    <location>
        <begin position="78"/>
        <end position="91"/>
    </location>
</feature>
<evidence type="ECO:0000313" key="3">
    <source>
        <dbReference type="Proteomes" id="UP000528322"/>
    </source>
</evidence>
<gene>
    <name evidence="2" type="ORF">HNR37_001783</name>
</gene>
<comment type="caution">
    <text evidence="2">The sequence shown here is derived from an EMBL/GenBank/DDBJ whole genome shotgun (WGS) entry which is preliminary data.</text>
</comment>
<organism evidence="2 3">
    <name type="scientific">Desulfurispira natronophila</name>
    <dbReference type="NCBI Taxonomy" id="682562"/>
    <lineage>
        <taxon>Bacteria</taxon>
        <taxon>Pseudomonadati</taxon>
        <taxon>Chrysiogenota</taxon>
        <taxon>Chrysiogenia</taxon>
        <taxon>Chrysiogenales</taxon>
        <taxon>Chrysiogenaceae</taxon>
        <taxon>Desulfurispira</taxon>
    </lineage>
</organism>
<dbReference type="EMBL" id="JACHID010000011">
    <property type="protein sequence ID" value="MBB5022446.1"/>
    <property type="molecule type" value="Genomic_DNA"/>
</dbReference>
<dbReference type="RefSeq" id="WP_183732968.1">
    <property type="nucleotide sequence ID" value="NZ_JACHID010000011.1"/>
</dbReference>
<reference evidence="2 3" key="1">
    <citation type="submission" date="2020-08" db="EMBL/GenBank/DDBJ databases">
        <title>Genomic Encyclopedia of Type Strains, Phase IV (KMG-IV): sequencing the most valuable type-strain genomes for metagenomic binning, comparative biology and taxonomic classification.</title>
        <authorList>
            <person name="Goeker M."/>
        </authorList>
    </citation>
    <scope>NUCLEOTIDE SEQUENCE [LARGE SCALE GENOMIC DNA]</scope>
    <source>
        <strain evidence="2 3">DSM 22071</strain>
    </source>
</reference>
<keyword evidence="3" id="KW-1185">Reference proteome</keyword>
<feature type="region of interest" description="Disordered" evidence="1">
    <location>
        <begin position="72"/>
        <end position="94"/>
    </location>
</feature>
<evidence type="ECO:0000256" key="1">
    <source>
        <dbReference type="SAM" id="MobiDB-lite"/>
    </source>
</evidence>
<proteinExistence type="predicted"/>
<evidence type="ECO:0000313" key="2">
    <source>
        <dbReference type="EMBL" id="MBB5022446.1"/>
    </source>
</evidence>
<accession>A0A7W7Y5G9</accession>
<protein>
    <submittedName>
        <fullName evidence="2">Uncharacterized protein</fullName>
    </submittedName>
</protein>
<dbReference type="Proteomes" id="UP000528322">
    <property type="component" value="Unassembled WGS sequence"/>
</dbReference>
<sequence>MFECLRRTAAIDMQPKQERPLLARRRLLLAIFFVTLTLGLSMTAPVLEWRSYMQHSHLLSTTQAELNSIKKMAVPRKSSTSSGQQSNTSHTQGHKVLQEWAKRFQDHHPPLLVLEALQGGDQGLSLEYLQYQAGATITIEISAPTLDMLRAYTQQLHQAERISSLHVTSTDQAPPRMVIEVQLQPVEVARAVAD</sequence>
<dbReference type="AlphaFoldDB" id="A0A7W7Y5G9"/>
<name>A0A7W7Y5G9_9BACT</name>